<dbReference type="EMBL" id="AP005631">
    <property type="protein sequence ID" value="BAD28892.1"/>
    <property type="molecule type" value="Genomic_DNA"/>
</dbReference>
<reference evidence="2" key="2">
    <citation type="journal article" date="2008" name="Nucleic Acids Res.">
        <title>The rice annotation project database (RAP-DB): 2008 update.</title>
        <authorList>
            <consortium name="The rice annotation project (RAP)"/>
        </authorList>
    </citation>
    <scope>GENOME REANNOTATION</scope>
    <source>
        <strain evidence="2">cv. Nipponbare</strain>
    </source>
</reference>
<reference evidence="2" key="1">
    <citation type="journal article" date="2005" name="Nature">
        <title>The map-based sequence of the rice genome.</title>
        <authorList>
            <consortium name="International rice genome sequencing project (IRGSP)"/>
            <person name="Matsumoto T."/>
            <person name="Wu J."/>
            <person name="Kanamori H."/>
            <person name="Katayose Y."/>
            <person name="Fujisawa M."/>
            <person name="Namiki N."/>
            <person name="Mizuno H."/>
            <person name="Yamamoto K."/>
            <person name="Antonio B.A."/>
            <person name="Baba T."/>
            <person name="Sakata K."/>
            <person name="Nagamura Y."/>
            <person name="Aoki H."/>
            <person name="Arikawa K."/>
            <person name="Arita K."/>
            <person name="Bito T."/>
            <person name="Chiden Y."/>
            <person name="Fujitsuka N."/>
            <person name="Fukunaka R."/>
            <person name="Hamada M."/>
            <person name="Harada C."/>
            <person name="Hayashi A."/>
            <person name="Hijishita S."/>
            <person name="Honda M."/>
            <person name="Hosokawa S."/>
            <person name="Ichikawa Y."/>
            <person name="Idonuma A."/>
            <person name="Iijima M."/>
            <person name="Ikeda M."/>
            <person name="Ikeno M."/>
            <person name="Ito K."/>
            <person name="Ito S."/>
            <person name="Ito T."/>
            <person name="Ito Y."/>
            <person name="Ito Y."/>
            <person name="Iwabuchi A."/>
            <person name="Kamiya K."/>
            <person name="Karasawa W."/>
            <person name="Kurita K."/>
            <person name="Katagiri S."/>
            <person name="Kikuta A."/>
            <person name="Kobayashi H."/>
            <person name="Kobayashi N."/>
            <person name="Machita K."/>
            <person name="Maehara T."/>
            <person name="Masukawa M."/>
            <person name="Mizubayashi T."/>
            <person name="Mukai Y."/>
            <person name="Nagasaki H."/>
            <person name="Nagata Y."/>
            <person name="Naito S."/>
            <person name="Nakashima M."/>
            <person name="Nakama Y."/>
            <person name="Nakamichi Y."/>
            <person name="Nakamura M."/>
            <person name="Meguro A."/>
            <person name="Negishi M."/>
            <person name="Ohta I."/>
            <person name="Ohta T."/>
            <person name="Okamoto M."/>
            <person name="Ono N."/>
            <person name="Saji S."/>
            <person name="Sakaguchi M."/>
            <person name="Sakai K."/>
            <person name="Shibata M."/>
            <person name="Shimokawa T."/>
            <person name="Song J."/>
            <person name="Takazaki Y."/>
            <person name="Terasawa K."/>
            <person name="Tsugane M."/>
            <person name="Tsuji K."/>
            <person name="Ueda S."/>
            <person name="Waki K."/>
            <person name="Yamagata H."/>
            <person name="Yamamoto M."/>
            <person name="Yamamoto S."/>
            <person name="Yamane H."/>
            <person name="Yoshiki S."/>
            <person name="Yoshihara R."/>
            <person name="Yukawa K."/>
            <person name="Zhong H."/>
            <person name="Yano M."/>
            <person name="Yuan Q."/>
            <person name="Ouyang S."/>
            <person name="Liu J."/>
            <person name="Jones K.M."/>
            <person name="Gansberger K."/>
            <person name="Moffat K."/>
            <person name="Hill J."/>
            <person name="Bera J."/>
            <person name="Fadrosh D."/>
            <person name="Jin S."/>
            <person name="Johri S."/>
            <person name="Kim M."/>
            <person name="Overton L."/>
            <person name="Reardon M."/>
            <person name="Tsitrin T."/>
            <person name="Vuong H."/>
            <person name="Weaver B."/>
            <person name="Ciecko A."/>
            <person name="Tallon L."/>
            <person name="Jackson J."/>
            <person name="Pai G."/>
            <person name="Aken S.V."/>
            <person name="Utterback T."/>
            <person name="Reidmuller S."/>
            <person name="Feldblyum T."/>
            <person name="Hsiao J."/>
            <person name="Zismann V."/>
            <person name="Iobst S."/>
            <person name="de Vazeille A.R."/>
            <person name="Buell C.R."/>
            <person name="Ying K."/>
            <person name="Li Y."/>
            <person name="Lu T."/>
            <person name="Huang Y."/>
            <person name="Zhao Q."/>
            <person name="Feng Q."/>
            <person name="Zhang L."/>
            <person name="Zhu J."/>
            <person name="Weng Q."/>
            <person name="Mu J."/>
            <person name="Lu Y."/>
            <person name="Fan D."/>
            <person name="Liu Y."/>
            <person name="Guan J."/>
            <person name="Zhang Y."/>
            <person name="Yu S."/>
            <person name="Liu X."/>
            <person name="Zhang Y."/>
            <person name="Hong G."/>
            <person name="Han B."/>
            <person name="Choisne N."/>
            <person name="Demange N."/>
            <person name="Orjeda G."/>
            <person name="Samain S."/>
            <person name="Cattolico L."/>
            <person name="Pelletier E."/>
            <person name="Couloux A."/>
            <person name="Segurens B."/>
            <person name="Wincker P."/>
            <person name="D'Hont A."/>
            <person name="Scarpelli C."/>
            <person name="Weissenbach J."/>
            <person name="Salanoubat M."/>
            <person name="Quetier F."/>
            <person name="Yu Y."/>
            <person name="Kim H.R."/>
            <person name="Rambo T."/>
            <person name="Currie J."/>
            <person name="Collura K."/>
            <person name="Luo M."/>
            <person name="Yang T."/>
            <person name="Ammiraju J.S.S."/>
            <person name="Engler F."/>
            <person name="Soderlund C."/>
            <person name="Wing R.A."/>
            <person name="Palmer L.E."/>
            <person name="de la Bastide M."/>
            <person name="Spiegel L."/>
            <person name="Nascimento L."/>
            <person name="Zutavern T."/>
            <person name="O'Shaughnessy A."/>
            <person name="Dike S."/>
            <person name="Dedhia N."/>
            <person name="Preston R."/>
            <person name="Balija V."/>
            <person name="McCombie W.R."/>
            <person name="Chow T."/>
            <person name="Chen H."/>
            <person name="Chung M."/>
            <person name="Chen C."/>
            <person name="Shaw J."/>
            <person name="Wu H."/>
            <person name="Hsiao K."/>
            <person name="Chao Y."/>
            <person name="Chu M."/>
            <person name="Cheng C."/>
            <person name="Hour A."/>
            <person name="Lee P."/>
            <person name="Lin S."/>
            <person name="Lin Y."/>
            <person name="Liou J."/>
            <person name="Liu S."/>
            <person name="Hsing Y."/>
            <person name="Raghuvanshi S."/>
            <person name="Mohanty A."/>
            <person name="Bharti A.K."/>
            <person name="Gaur A."/>
            <person name="Gupta V."/>
            <person name="Kumar D."/>
            <person name="Ravi V."/>
            <person name="Vij S."/>
            <person name="Kapur A."/>
            <person name="Khurana P."/>
            <person name="Khurana P."/>
            <person name="Khurana J.P."/>
            <person name="Tyagi A.K."/>
            <person name="Gaikwad K."/>
            <person name="Singh A."/>
            <person name="Dalal V."/>
            <person name="Srivastava S."/>
            <person name="Dixit A."/>
            <person name="Pal A.K."/>
            <person name="Ghazi I.A."/>
            <person name="Yadav M."/>
            <person name="Pandit A."/>
            <person name="Bhargava A."/>
            <person name="Sureshbabu K."/>
            <person name="Batra K."/>
            <person name="Sharma T.R."/>
            <person name="Mohapatra T."/>
            <person name="Singh N.K."/>
            <person name="Messing J."/>
            <person name="Nelson A.B."/>
            <person name="Fuks G."/>
            <person name="Kavchok S."/>
            <person name="Keizer G."/>
            <person name="Linton E."/>
            <person name="Llaca V."/>
            <person name="Song R."/>
            <person name="Tanyolac B."/>
            <person name="Young S."/>
            <person name="Ho-Il K."/>
            <person name="Hahn J.H."/>
            <person name="Sangsakoo G."/>
            <person name="Vanavichit A."/>
            <person name="de Mattos Luiz.A.T."/>
            <person name="Zimmer P.D."/>
            <person name="Malone G."/>
            <person name="Dellagostin O."/>
            <person name="de Oliveira A.C."/>
            <person name="Bevan M."/>
            <person name="Bancroft I."/>
            <person name="Minx P."/>
            <person name="Cordum H."/>
            <person name="Wilson R."/>
            <person name="Cheng Z."/>
            <person name="Jin W."/>
            <person name="Jiang J."/>
            <person name="Leong S.A."/>
            <person name="Iwama H."/>
            <person name="Gojobori T."/>
            <person name="Itoh T."/>
            <person name="Niimura Y."/>
            <person name="Fujii Y."/>
            <person name="Habara T."/>
            <person name="Sakai H."/>
            <person name="Sato Y."/>
            <person name="Wilson G."/>
            <person name="Kumar K."/>
            <person name="McCouch S."/>
            <person name="Juretic N."/>
            <person name="Hoen D."/>
            <person name="Wright S."/>
            <person name="Bruskiewich R."/>
            <person name="Bureau T."/>
            <person name="Miyao A."/>
            <person name="Hirochika H."/>
            <person name="Nishikawa T."/>
            <person name="Kadowaki K."/>
            <person name="Sugiura M."/>
            <person name="Burr B."/>
            <person name="Sasaki T."/>
        </authorList>
    </citation>
    <scope>NUCLEOTIDE SEQUENCE [LARGE SCALE GENOMIC DNA]</scope>
    <source>
        <strain evidence="2">cv. Nipponbare</strain>
    </source>
</reference>
<gene>
    <name evidence="1" type="primary">OSJNBb0049K19.22</name>
</gene>
<evidence type="ECO:0000313" key="2">
    <source>
        <dbReference type="Proteomes" id="UP000000763"/>
    </source>
</evidence>
<accession>Q6ER28</accession>
<proteinExistence type="predicted"/>
<dbReference type="Proteomes" id="UP000000763">
    <property type="component" value="Chromosome 2"/>
</dbReference>
<dbReference type="AlphaFoldDB" id="Q6ER28"/>
<sequence>MERRQMKVLDLEFQLTIDVVLQTSCCSSTLCAGFRAGTYGIMVDTYGYQT</sequence>
<evidence type="ECO:0000313" key="1">
    <source>
        <dbReference type="EMBL" id="BAD28892.1"/>
    </source>
</evidence>
<protein>
    <submittedName>
        <fullName evidence="1">Uncharacterized protein</fullName>
    </submittedName>
</protein>
<name>Q6ER28_ORYSJ</name>
<organism evidence="1 2">
    <name type="scientific">Oryza sativa subsp. japonica</name>
    <name type="common">Rice</name>
    <dbReference type="NCBI Taxonomy" id="39947"/>
    <lineage>
        <taxon>Eukaryota</taxon>
        <taxon>Viridiplantae</taxon>
        <taxon>Streptophyta</taxon>
        <taxon>Embryophyta</taxon>
        <taxon>Tracheophyta</taxon>
        <taxon>Spermatophyta</taxon>
        <taxon>Magnoliopsida</taxon>
        <taxon>Liliopsida</taxon>
        <taxon>Poales</taxon>
        <taxon>Poaceae</taxon>
        <taxon>BOP clade</taxon>
        <taxon>Oryzoideae</taxon>
        <taxon>Oryzeae</taxon>
        <taxon>Oryzinae</taxon>
        <taxon>Oryza</taxon>
        <taxon>Oryza sativa</taxon>
    </lineage>
</organism>